<sequence length="221" mass="23463">MTRATADTARPLVAIVGANVRRIRSEVLGVTHDQLAREVTALGFPWSYLRAAAFERGDVTPSLATYLIVCAALDRLAQPDFRVRLADLVISDTPIELAEGIVIDGDGVRDALAGAPPASLFADAPVTPPRFALAGRSAAEVATAAGYARADVQTATALGLDRESMVKACASLWGRSLTAERDARAGAAPSRRQLGIITSELREELSAYLDTRGKPSELRHE</sequence>
<dbReference type="AlphaFoldDB" id="A0A1X1UIQ6"/>
<dbReference type="RefSeq" id="WP_085199508.1">
    <property type="nucleotide sequence ID" value="NZ_JACKVI010000012.1"/>
</dbReference>
<gene>
    <name evidence="1" type="ORF">AWC06_00250</name>
</gene>
<dbReference type="EMBL" id="LQOW01000031">
    <property type="protein sequence ID" value="ORV56704.1"/>
    <property type="molecule type" value="Genomic_DNA"/>
</dbReference>
<comment type="caution">
    <text evidence="1">The sequence shown here is derived from an EMBL/GenBank/DDBJ whole genome shotgun (WGS) entry which is preliminary data.</text>
</comment>
<accession>A0A1X1UIQ6</accession>
<organism evidence="1 2">
    <name type="scientific">Mycobacterium fragae</name>
    <dbReference type="NCBI Taxonomy" id="1260918"/>
    <lineage>
        <taxon>Bacteria</taxon>
        <taxon>Bacillati</taxon>
        <taxon>Actinomycetota</taxon>
        <taxon>Actinomycetes</taxon>
        <taxon>Mycobacteriales</taxon>
        <taxon>Mycobacteriaceae</taxon>
        <taxon>Mycobacterium</taxon>
    </lineage>
</organism>
<evidence type="ECO:0000313" key="2">
    <source>
        <dbReference type="Proteomes" id="UP000194000"/>
    </source>
</evidence>
<proteinExistence type="predicted"/>
<keyword evidence="2" id="KW-1185">Reference proteome</keyword>
<reference evidence="1 2" key="1">
    <citation type="submission" date="2016-01" db="EMBL/GenBank/DDBJ databases">
        <title>The new phylogeny of the genus Mycobacterium.</title>
        <authorList>
            <person name="Tarcisio F."/>
            <person name="Conor M."/>
            <person name="Antonella G."/>
            <person name="Elisabetta G."/>
            <person name="Giulia F.S."/>
            <person name="Sara T."/>
            <person name="Anna F."/>
            <person name="Clotilde B."/>
            <person name="Roberto B."/>
            <person name="Veronica D.S."/>
            <person name="Fabio R."/>
            <person name="Monica P."/>
            <person name="Olivier J."/>
            <person name="Enrico T."/>
            <person name="Nicola S."/>
        </authorList>
    </citation>
    <scope>NUCLEOTIDE SEQUENCE [LARGE SCALE GENOMIC DNA]</scope>
    <source>
        <strain evidence="1 2">DSM 45731</strain>
    </source>
</reference>
<evidence type="ECO:0000313" key="1">
    <source>
        <dbReference type="EMBL" id="ORV56704.1"/>
    </source>
</evidence>
<dbReference type="Proteomes" id="UP000194000">
    <property type="component" value="Unassembled WGS sequence"/>
</dbReference>
<dbReference type="OrthoDB" id="5117551at2"/>
<protein>
    <submittedName>
        <fullName evidence="1">Uncharacterized protein</fullName>
    </submittedName>
</protein>
<dbReference type="CDD" id="cd00093">
    <property type="entry name" value="HTH_XRE"/>
    <property type="match status" value="1"/>
</dbReference>
<dbReference type="InterPro" id="IPR001387">
    <property type="entry name" value="Cro/C1-type_HTH"/>
</dbReference>
<name>A0A1X1UIQ6_9MYCO</name>